<evidence type="ECO:0000256" key="5">
    <source>
        <dbReference type="ARBA" id="ARBA00051131"/>
    </source>
</evidence>
<gene>
    <name evidence="8" type="ORF">VU01_13892</name>
</gene>
<dbReference type="CDD" id="cd00886">
    <property type="entry name" value="MogA_MoaB"/>
    <property type="match status" value="1"/>
</dbReference>
<evidence type="ECO:0000256" key="6">
    <source>
        <dbReference type="ARBA" id="ARBA00058212"/>
    </source>
</evidence>
<dbReference type="SMART" id="SM00852">
    <property type="entry name" value="MoCF_biosynth"/>
    <property type="match status" value="1"/>
</dbReference>
<dbReference type="SUPFAM" id="SSF53218">
    <property type="entry name" value="Molybdenum cofactor biosynthesis proteins"/>
    <property type="match status" value="1"/>
</dbReference>
<evidence type="ECO:0000256" key="2">
    <source>
        <dbReference type="ARBA" id="ARBA00012509"/>
    </source>
</evidence>
<reference evidence="8 9" key="1">
    <citation type="submission" date="2017-01" db="EMBL/GenBank/DDBJ databases">
        <title>The cable genome- insights into the physiology and evolution of filamentous bacteria capable of sulfide oxidation via long distance electron transfer.</title>
        <authorList>
            <person name="Schreiber L."/>
            <person name="Bjerg J.T."/>
            <person name="Boggild A."/>
            <person name="Van De Vossenberg J."/>
            <person name="Meysman F."/>
            <person name="Nielsen L.P."/>
            <person name="Schramm A."/>
            <person name="Kjeldsen K.U."/>
        </authorList>
    </citation>
    <scope>NUCLEOTIDE SEQUENCE [LARGE SCALE GENOMIC DNA]</scope>
    <source>
        <strain evidence="8">A5</strain>
    </source>
</reference>
<comment type="pathway">
    <text evidence="1">Cofactor biosynthesis; molybdopterin biosynthesis.</text>
</comment>
<dbReference type="EMBL" id="MTKS01000389">
    <property type="protein sequence ID" value="RWX50094.1"/>
    <property type="molecule type" value="Genomic_DNA"/>
</dbReference>
<dbReference type="AlphaFoldDB" id="A0A444JAK7"/>
<dbReference type="PROSITE" id="PS01078">
    <property type="entry name" value="MOCF_BIOSYNTHESIS_1"/>
    <property type="match status" value="1"/>
</dbReference>
<dbReference type="PANTHER" id="PTHR43764">
    <property type="entry name" value="MOLYBDENUM COFACTOR BIOSYNTHESIS"/>
    <property type="match status" value="1"/>
</dbReference>
<evidence type="ECO:0000256" key="4">
    <source>
        <dbReference type="ARBA" id="ARBA00023150"/>
    </source>
</evidence>
<evidence type="ECO:0000256" key="3">
    <source>
        <dbReference type="ARBA" id="ARBA00013491"/>
    </source>
</evidence>
<dbReference type="Proteomes" id="UP000288892">
    <property type="component" value="Unassembled WGS sequence"/>
</dbReference>
<proteinExistence type="predicted"/>
<name>A0A444JAK7_9BACT</name>
<comment type="function">
    <text evidence="6">Catalyzes the adenylation of molybdopterin as part of the biosynthesis of the molybdenum-cofactor.</text>
</comment>
<keyword evidence="9" id="KW-1185">Reference proteome</keyword>
<dbReference type="InterPro" id="IPR001453">
    <property type="entry name" value="MoaB/Mog_dom"/>
</dbReference>
<evidence type="ECO:0000313" key="9">
    <source>
        <dbReference type="Proteomes" id="UP000288892"/>
    </source>
</evidence>
<comment type="caution">
    <text evidence="8">The sequence shown here is derived from an EMBL/GenBank/DDBJ whole genome shotgun (WGS) entry which is preliminary data.</text>
</comment>
<evidence type="ECO:0000313" key="8">
    <source>
        <dbReference type="EMBL" id="RWX50094.1"/>
    </source>
</evidence>
<dbReference type="Gene3D" id="3.40.980.10">
    <property type="entry name" value="MoaB/Mog-like domain"/>
    <property type="match status" value="1"/>
</dbReference>
<organism evidence="8 9">
    <name type="scientific">Candidatus Electrothrix marina</name>
    <dbReference type="NCBI Taxonomy" id="1859130"/>
    <lineage>
        <taxon>Bacteria</taxon>
        <taxon>Pseudomonadati</taxon>
        <taxon>Thermodesulfobacteriota</taxon>
        <taxon>Desulfobulbia</taxon>
        <taxon>Desulfobulbales</taxon>
        <taxon>Desulfobulbaceae</taxon>
        <taxon>Candidatus Electrothrix</taxon>
    </lineage>
</organism>
<keyword evidence="8" id="KW-0808">Transferase</keyword>
<sequence length="172" mass="18461">MKTELYTCGVLTLSDKGARGEREDTSGPMLQQLLTEQGFSVTAYQIIPDQQLLIQAVLTNWVDEKKIDLIITTGGTGVSPSDRTPEATRRVIDLEIPGIAEAMRQASLAKTKQAIWSRGIAGIRKESLIINLPGSEKGAKENIEAVLPALAHGLYKLKGGTADCGQKTGKEG</sequence>
<accession>A0A444JAK7</accession>
<dbReference type="Pfam" id="PF00994">
    <property type="entry name" value="MoCF_biosynth"/>
    <property type="match status" value="1"/>
</dbReference>
<comment type="catalytic activity">
    <reaction evidence="5">
        <text>molybdopterin + ATP + H(+) = adenylyl-molybdopterin + diphosphate</text>
        <dbReference type="Rhea" id="RHEA:31331"/>
        <dbReference type="ChEBI" id="CHEBI:15378"/>
        <dbReference type="ChEBI" id="CHEBI:30616"/>
        <dbReference type="ChEBI" id="CHEBI:33019"/>
        <dbReference type="ChEBI" id="CHEBI:58698"/>
        <dbReference type="ChEBI" id="CHEBI:62727"/>
        <dbReference type="EC" id="2.7.7.75"/>
    </reaction>
</comment>
<dbReference type="UniPathway" id="UPA00344"/>
<dbReference type="PANTHER" id="PTHR43764:SF1">
    <property type="entry name" value="MOLYBDOPTERIN MOLYBDOTRANSFERASE"/>
    <property type="match status" value="1"/>
</dbReference>
<dbReference type="GO" id="GO:0006777">
    <property type="term" value="P:Mo-molybdopterin cofactor biosynthetic process"/>
    <property type="evidence" value="ECO:0007669"/>
    <property type="project" value="UniProtKB-KW"/>
</dbReference>
<protein>
    <recommendedName>
        <fullName evidence="3">Molybdopterin adenylyltransferase</fullName>
        <ecNumber evidence="2">2.7.7.75</ecNumber>
    </recommendedName>
</protein>
<dbReference type="GO" id="GO:0061598">
    <property type="term" value="F:molybdopterin adenylyltransferase activity"/>
    <property type="evidence" value="ECO:0007669"/>
    <property type="project" value="UniProtKB-EC"/>
</dbReference>
<dbReference type="NCBIfam" id="TIGR00177">
    <property type="entry name" value="molyb_syn"/>
    <property type="match status" value="1"/>
</dbReference>
<feature type="domain" description="MoaB/Mog" evidence="7">
    <location>
        <begin position="9"/>
        <end position="153"/>
    </location>
</feature>
<evidence type="ECO:0000256" key="1">
    <source>
        <dbReference type="ARBA" id="ARBA00005046"/>
    </source>
</evidence>
<keyword evidence="4" id="KW-0501">Molybdenum cofactor biosynthesis</keyword>
<dbReference type="InterPro" id="IPR051920">
    <property type="entry name" value="MPT_Adenylyltrnsfr/MoaC-Rel"/>
</dbReference>
<evidence type="ECO:0000259" key="7">
    <source>
        <dbReference type="SMART" id="SM00852"/>
    </source>
</evidence>
<dbReference type="InterPro" id="IPR008284">
    <property type="entry name" value="MoCF_biosynth_CS"/>
</dbReference>
<dbReference type="InterPro" id="IPR036425">
    <property type="entry name" value="MoaB/Mog-like_dom_sf"/>
</dbReference>
<dbReference type="EC" id="2.7.7.75" evidence="2"/>
<keyword evidence="8" id="KW-0548">Nucleotidyltransferase</keyword>